<evidence type="ECO:0000313" key="2">
    <source>
        <dbReference type="EMBL" id="ADY49337.1"/>
    </source>
</evidence>
<dbReference type="AlphaFoldDB" id="F1LGT3"/>
<evidence type="ECO:0000256" key="1">
    <source>
        <dbReference type="ARBA" id="ARBA00006488"/>
    </source>
</evidence>
<proteinExistence type="evidence at transcript level"/>
<comment type="similarity">
    <text evidence="1">Belongs to the cytochrome c family.</text>
</comment>
<dbReference type="SUPFAM" id="SSF46626">
    <property type="entry name" value="Cytochrome c"/>
    <property type="match status" value="1"/>
</dbReference>
<dbReference type="GO" id="GO:0020037">
    <property type="term" value="F:heme binding"/>
    <property type="evidence" value="ECO:0007669"/>
    <property type="project" value="InterPro"/>
</dbReference>
<dbReference type="PRINTS" id="PR00604">
    <property type="entry name" value="CYTCHRMECIAB"/>
</dbReference>
<dbReference type="Gene3D" id="1.10.760.10">
    <property type="entry name" value="Cytochrome c-like domain"/>
    <property type="match status" value="1"/>
</dbReference>
<protein>
    <submittedName>
        <fullName evidence="2">Cytochrome c type-1</fullName>
    </submittedName>
</protein>
<sequence length="111" mass="13355">MKTQFRKEIMRMVNEFLNIVVNNVMLSRFNEMYKSRTRFARNYRKKIGHSSGLCLFVGDSTQGLIIWTRETLYDYLKNKRKYSCGTKMFFVGLKMAQDRADVIKYIENWNQ</sequence>
<dbReference type="InterPro" id="IPR002327">
    <property type="entry name" value="Cyt_c_1A/1B"/>
</dbReference>
<dbReference type="GO" id="GO:0009055">
    <property type="term" value="F:electron transfer activity"/>
    <property type="evidence" value="ECO:0007669"/>
    <property type="project" value="InterPro"/>
</dbReference>
<reference evidence="2" key="1">
    <citation type="journal article" date="2011" name="Genome Res.">
        <title>Deep small RNA sequencing from the nematode Ascaris reveals conservation, functional diversification, and novel developmental profiles.</title>
        <authorList>
            <person name="Wang J."/>
            <person name="Czech B."/>
            <person name="Crunk A."/>
            <person name="Wallace A."/>
            <person name="Mitreva M."/>
            <person name="Hannon G.J."/>
            <person name="Davis R.E."/>
        </authorList>
    </citation>
    <scope>NUCLEOTIDE SEQUENCE</scope>
</reference>
<name>F1LGT3_ASCSU</name>
<dbReference type="EMBL" id="JI216518">
    <property type="protein sequence ID" value="ADY49337.1"/>
    <property type="molecule type" value="mRNA"/>
</dbReference>
<accession>F1LGT3</accession>
<organism evidence="2">
    <name type="scientific">Ascaris suum</name>
    <name type="common">Pig roundworm</name>
    <name type="synonym">Ascaris lumbricoides</name>
    <dbReference type="NCBI Taxonomy" id="6253"/>
    <lineage>
        <taxon>Eukaryota</taxon>
        <taxon>Metazoa</taxon>
        <taxon>Ecdysozoa</taxon>
        <taxon>Nematoda</taxon>
        <taxon>Chromadorea</taxon>
        <taxon>Rhabditida</taxon>
        <taxon>Spirurina</taxon>
        <taxon>Ascaridomorpha</taxon>
        <taxon>Ascaridoidea</taxon>
        <taxon>Ascarididae</taxon>
        <taxon>Ascaris</taxon>
    </lineage>
</organism>
<dbReference type="InterPro" id="IPR036909">
    <property type="entry name" value="Cyt_c-like_dom_sf"/>
</dbReference>